<dbReference type="STRING" id="118168.MC7420_4717"/>
<dbReference type="OrthoDB" id="446990at2"/>
<dbReference type="InterPro" id="IPR007890">
    <property type="entry name" value="CHASE2"/>
</dbReference>
<proteinExistence type="predicted"/>
<keyword evidence="1" id="KW-1133">Transmembrane helix</keyword>
<dbReference type="SMART" id="SM01080">
    <property type="entry name" value="CHASE2"/>
    <property type="match status" value="1"/>
</dbReference>
<keyword evidence="1" id="KW-0812">Transmembrane</keyword>
<gene>
    <name evidence="3" type="ORF">MC7420_4717</name>
</gene>
<dbReference type="EMBL" id="DS989846">
    <property type="protein sequence ID" value="EDX76461.1"/>
    <property type="molecule type" value="Genomic_DNA"/>
</dbReference>
<feature type="transmembrane region" description="Helical" evidence="1">
    <location>
        <begin position="831"/>
        <end position="850"/>
    </location>
</feature>
<dbReference type="AlphaFoldDB" id="B4VNE1"/>
<evidence type="ECO:0000259" key="2">
    <source>
        <dbReference type="SMART" id="SM01080"/>
    </source>
</evidence>
<keyword evidence="4" id="KW-1185">Reference proteome</keyword>
<dbReference type="HOGENOM" id="CLU_324098_0_0_3"/>
<organism evidence="3 4">
    <name type="scientific">Coleofasciculus chthonoplastes PCC 7420</name>
    <dbReference type="NCBI Taxonomy" id="118168"/>
    <lineage>
        <taxon>Bacteria</taxon>
        <taxon>Bacillati</taxon>
        <taxon>Cyanobacteriota</taxon>
        <taxon>Cyanophyceae</taxon>
        <taxon>Coleofasciculales</taxon>
        <taxon>Coleofasciculaceae</taxon>
        <taxon>Coleofasciculus</taxon>
    </lineage>
</organism>
<dbReference type="eggNOG" id="COG4252">
    <property type="taxonomic scope" value="Bacteria"/>
</dbReference>
<dbReference type="RefSeq" id="WP_006100190.1">
    <property type="nucleotide sequence ID" value="NZ_DS989846.1"/>
</dbReference>
<name>B4VNE1_9CYAN</name>
<evidence type="ECO:0000256" key="1">
    <source>
        <dbReference type="SAM" id="Phobius"/>
    </source>
</evidence>
<dbReference type="Pfam" id="PF12770">
    <property type="entry name" value="CHAT"/>
    <property type="match status" value="1"/>
</dbReference>
<evidence type="ECO:0000313" key="4">
    <source>
        <dbReference type="Proteomes" id="UP000003835"/>
    </source>
</evidence>
<protein>
    <recommendedName>
        <fullName evidence="2">CHASE2 domain-containing protein</fullName>
    </recommendedName>
</protein>
<keyword evidence="1" id="KW-0472">Membrane</keyword>
<dbReference type="InterPro" id="IPR024983">
    <property type="entry name" value="CHAT_dom"/>
</dbReference>
<evidence type="ECO:0000313" key="3">
    <source>
        <dbReference type="EMBL" id="EDX76461.1"/>
    </source>
</evidence>
<feature type="transmembrane region" description="Helical" evidence="1">
    <location>
        <begin position="856"/>
        <end position="877"/>
    </location>
</feature>
<dbReference type="eggNOG" id="COG4995">
    <property type="taxonomic scope" value="Bacteria"/>
</dbReference>
<accession>B4VNE1</accession>
<feature type="domain" description="CHASE2" evidence="2">
    <location>
        <begin position="501"/>
        <end position="821"/>
    </location>
</feature>
<feature type="transmembrane region" description="Helical" evidence="1">
    <location>
        <begin position="802"/>
        <end position="824"/>
    </location>
</feature>
<dbReference type="Proteomes" id="UP000003835">
    <property type="component" value="Unassembled WGS sequence"/>
</dbReference>
<dbReference type="Pfam" id="PF05226">
    <property type="entry name" value="CHASE2"/>
    <property type="match status" value="1"/>
</dbReference>
<sequence>MELFELYLSPNQHPTRFRAIVTQSPASEGETESSLPFFEGENDWRTTLIKTLESTSFNPKNFPKLGEQDWMVKVGILTSDRSAFDPHRLKTIGRSLYQALFPPGSKVEKALQSALRVAEGKNTQLHIQFKFEADSVQRLRLADYPWELIHDGQRFLAHYQVTFSRYIAHDTVPPNLPPVEQMNVLLVSSAAFDPDEGLKQLSTQEQQAIYQGLQNAQQTGHIRLFKLERATQNQLRAYLTEHRGAEAPHVLHFDGHGLFGKRCLNEQCGTIHKGIKADRCRVCNTALPEAQGYMVFEDEQGQPDYVSAKELGAMLHLSSFTDSDRQSSRVALTVLSACQSGMAVAGDSVFNGTAQNLIGHRIPAVVAMQYSVSVQSATKFAEQFYRSLGQKNSLAIAVSQGREAMGAEGNQWYRPVLYLRWQDNQGGQLFAASNTIASPIALTSNPVDQLVAPPPLPTPPLPGLVKPVHPVWLSGLSLRTILTISLMVTGTLIGLRFFGQLEWLELKAFDHLMQLRGDEGVDSRLLIVEITDNDILAQNSRQEKGQGTLADPSLNRLLDRLEPHKPRLIGLDLYRDFPADPTVPGLVENMGQNHFYAVCKVPETDQHGKKIAPGIDPPKELAPERIGFSDFVVDIDNTVRRHLMALEPLPGSACRTERSFSLLLAHRYLQLEPGKNSEYHNPFRSGKNLQLGGILFQKLQPFTGGYQDVNADGFQVLLNYRATGSGAANVAKRLTLEQVLNNQFDPEDVHDKIVLIGVTATQGIHDNWSTPYGTIPGIIVHAHMISQILSAVLDSRPLLQVWSQYIEILWIGGWSFVGGILAGYLRSPKHLGIATGGGVLVLYLTCLISLTVGNLWIPLIPSALALVGTSGIVKYMAFLSRDRTARLPHQS</sequence>
<reference evidence="3 4" key="1">
    <citation type="submission" date="2008-07" db="EMBL/GenBank/DDBJ databases">
        <authorList>
            <person name="Tandeau de Marsac N."/>
            <person name="Ferriera S."/>
            <person name="Johnson J."/>
            <person name="Kravitz S."/>
            <person name="Beeson K."/>
            <person name="Sutton G."/>
            <person name="Rogers Y.-H."/>
            <person name="Friedman R."/>
            <person name="Frazier M."/>
            <person name="Venter J.C."/>
        </authorList>
    </citation>
    <scope>NUCLEOTIDE SEQUENCE [LARGE SCALE GENOMIC DNA]</scope>
    <source>
        <strain evidence="3 4">PCC 7420</strain>
    </source>
</reference>